<dbReference type="InterPro" id="IPR051397">
    <property type="entry name" value="Zn-ADH-like_protein"/>
</dbReference>
<protein>
    <submittedName>
        <fullName evidence="3">Uncharacterized protein</fullName>
    </submittedName>
</protein>
<proteinExistence type="predicted"/>
<keyword evidence="4" id="KW-1185">Reference proteome</keyword>
<dbReference type="AlphaFoldDB" id="E3SAF4"/>
<evidence type="ECO:0000313" key="4">
    <source>
        <dbReference type="Proteomes" id="UP000001067"/>
    </source>
</evidence>
<dbReference type="InterPro" id="IPR036291">
    <property type="entry name" value="NAD(P)-bd_dom_sf"/>
</dbReference>
<dbReference type="GO" id="GO:0016491">
    <property type="term" value="F:oxidoreductase activity"/>
    <property type="evidence" value="ECO:0007669"/>
    <property type="project" value="TreeGrafter"/>
</dbReference>
<dbReference type="eggNOG" id="KOG0023">
    <property type="taxonomic scope" value="Eukaryota"/>
</dbReference>
<dbReference type="Gene3D" id="3.90.180.10">
    <property type="entry name" value="Medium-chain alcohol dehydrogenases, catalytic domain"/>
    <property type="match status" value="1"/>
</dbReference>
<dbReference type="SUPFAM" id="SSF51735">
    <property type="entry name" value="NAD(P)-binding Rossmann-fold domains"/>
    <property type="match status" value="1"/>
</dbReference>
<dbReference type="Gene3D" id="3.40.50.720">
    <property type="entry name" value="NAD(P)-binding Rossmann-like Domain"/>
    <property type="match status" value="1"/>
</dbReference>
<accession>E3SAF4</accession>
<dbReference type="OrthoDB" id="5407715at2759"/>
<dbReference type="HOGENOM" id="CLU_026673_0_0_1"/>
<organism evidence="4">
    <name type="scientific">Pyrenophora teres f. teres (strain 0-1)</name>
    <name type="common">Barley net blotch fungus</name>
    <name type="synonym">Drechslera teres f. teres</name>
    <dbReference type="NCBI Taxonomy" id="861557"/>
    <lineage>
        <taxon>Eukaryota</taxon>
        <taxon>Fungi</taxon>
        <taxon>Dikarya</taxon>
        <taxon>Ascomycota</taxon>
        <taxon>Pezizomycotina</taxon>
        <taxon>Dothideomycetes</taxon>
        <taxon>Pleosporomycetidae</taxon>
        <taxon>Pleosporales</taxon>
        <taxon>Pleosporineae</taxon>
        <taxon>Pleosporaceae</taxon>
        <taxon>Pyrenophora</taxon>
    </lineage>
</organism>
<feature type="domain" description="Alcohol dehydrogenase-like N-terminal" evidence="2">
    <location>
        <begin position="48"/>
        <end position="144"/>
    </location>
</feature>
<evidence type="ECO:0000259" key="1">
    <source>
        <dbReference type="Pfam" id="PF00107"/>
    </source>
</evidence>
<dbReference type="EMBL" id="GL538101">
    <property type="protein sequence ID" value="EFQ85042.1"/>
    <property type="molecule type" value="Genomic_DNA"/>
</dbReference>
<name>E3SAF4_PYRTT</name>
<dbReference type="KEGG" id="pte:PTT_20140"/>
<dbReference type="GO" id="GO:0005739">
    <property type="term" value="C:mitochondrion"/>
    <property type="evidence" value="ECO:0007669"/>
    <property type="project" value="TreeGrafter"/>
</dbReference>
<dbReference type="InterPro" id="IPR011032">
    <property type="entry name" value="GroES-like_sf"/>
</dbReference>
<dbReference type="InterPro" id="IPR013154">
    <property type="entry name" value="ADH-like_N"/>
</dbReference>
<reference evidence="3 4" key="1">
    <citation type="journal article" date="2010" name="Genome Biol.">
        <title>A first genome assembly of the barley fungal pathogen Pyrenophora teres f. teres.</title>
        <authorList>
            <person name="Ellwood S.R."/>
            <person name="Liu Z."/>
            <person name="Syme R.A."/>
            <person name="Lai Z."/>
            <person name="Hane J.K."/>
            <person name="Keiper F."/>
            <person name="Moffat C.S."/>
            <person name="Oliver R.P."/>
            <person name="Friesen T.L."/>
        </authorList>
    </citation>
    <scope>NUCLEOTIDE SEQUENCE [LARGE SCALE GENOMIC DNA]</scope>
    <source>
        <strain evidence="3 4">0-1</strain>
    </source>
</reference>
<dbReference type="SUPFAM" id="SSF50129">
    <property type="entry name" value="GroES-like"/>
    <property type="match status" value="1"/>
</dbReference>
<evidence type="ECO:0000259" key="2">
    <source>
        <dbReference type="Pfam" id="PF08240"/>
    </source>
</evidence>
<dbReference type="Pfam" id="PF00107">
    <property type="entry name" value="ADH_zinc_N"/>
    <property type="match status" value="1"/>
</dbReference>
<evidence type="ECO:0000313" key="3">
    <source>
        <dbReference type="EMBL" id="EFQ85042.1"/>
    </source>
</evidence>
<dbReference type="PANTHER" id="PTHR43677:SF4">
    <property type="entry name" value="QUINONE OXIDOREDUCTASE-LIKE PROTEIN 2"/>
    <property type="match status" value="1"/>
</dbReference>
<gene>
    <name evidence="3" type="ORF">PTT_20140</name>
</gene>
<sequence>MSSTTTLPPTMKALLQEKKNGPLTLKETPTPTPGPGSIVVKDLANLLQHQTRGILSGEAGFTYPVPMTPGGRAIGRVTATGPDTTSLSEGQLVLLEPFIRARDDPDTWIFWGALEGTSEGSKKLFAENWRYATFAEYVKAPLEVTWALDEKRLCGELGYTVPELVQLAVDVVPYSGLNGIGLKAGERLVVTPATGLFSGAAVGVAVAMGATVLVTGRNEKALKKLVDAHPKLVSSVTRTNDVDTDVENLQRYGPVDAFLELTPKGAEGSTHVRAAFGALKQYGRACLMGYGGGAMKDVEIPTVELMFKSITVHGHAMYWGQDVKEVIKMAEAGVLKLGKERGFDKVTEFKMDDFEKGFDWVGQNHELGQITVLVP</sequence>
<dbReference type="Pfam" id="PF08240">
    <property type="entry name" value="ADH_N"/>
    <property type="match status" value="1"/>
</dbReference>
<dbReference type="Proteomes" id="UP000001067">
    <property type="component" value="Unassembled WGS sequence"/>
</dbReference>
<dbReference type="InterPro" id="IPR013149">
    <property type="entry name" value="ADH-like_C"/>
</dbReference>
<feature type="domain" description="Alcohol dehydrogenase-like C-terminal" evidence="1">
    <location>
        <begin position="200"/>
        <end position="330"/>
    </location>
</feature>
<dbReference type="STRING" id="861557.E3SAF4"/>
<dbReference type="PANTHER" id="PTHR43677">
    <property type="entry name" value="SHORT-CHAIN DEHYDROGENASE/REDUCTASE"/>
    <property type="match status" value="1"/>
</dbReference>